<evidence type="ECO:0000313" key="2">
    <source>
        <dbReference type="Proteomes" id="UP001159641"/>
    </source>
</evidence>
<dbReference type="PANTHER" id="PTHR10241:SF20">
    <property type="entry name" value="LLGL SCRIBBLE CELL POLARITY COMPLEX COMPONENT 2"/>
    <property type="match status" value="1"/>
</dbReference>
<proteinExistence type="predicted"/>
<dbReference type="GO" id="GO:0008593">
    <property type="term" value="P:regulation of Notch signaling pathway"/>
    <property type="evidence" value="ECO:0007669"/>
    <property type="project" value="TreeGrafter"/>
</dbReference>
<accession>A0AB34GG36</accession>
<protein>
    <submittedName>
        <fullName evidence="1">Uncharacterized protein</fullName>
    </submittedName>
</protein>
<dbReference type="GO" id="GO:0045159">
    <property type="term" value="F:myosin II binding"/>
    <property type="evidence" value="ECO:0007669"/>
    <property type="project" value="TreeGrafter"/>
</dbReference>
<dbReference type="PANTHER" id="PTHR10241">
    <property type="entry name" value="LETHAL 2 GIANT LARVAE PROTEIN"/>
    <property type="match status" value="1"/>
</dbReference>
<gene>
    <name evidence="1" type="ORF">J1605_013809</name>
</gene>
<dbReference type="GO" id="GO:0005886">
    <property type="term" value="C:plasma membrane"/>
    <property type="evidence" value="ECO:0007669"/>
    <property type="project" value="TreeGrafter"/>
</dbReference>
<keyword evidence="2" id="KW-1185">Reference proteome</keyword>
<name>A0AB34GG36_ESCRO</name>
<dbReference type="AlphaFoldDB" id="A0AB34GG36"/>
<dbReference type="GO" id="GO:0030866">
    <property type="term" value="P:cortical actin cytoskeleton organization"/>
    <property type="evidence" value="ECO:0007669"/>
    <property type="project" value="TreeGrafter"/>
</dbReference>
<organism evidence="1 2">
    <name type="scientific">Eschrichtius robustus</name>
    <name type="common">California gray whale</name>
    <name type="synonym">Eschrichtius gibbosus</name>
    <dbReference type="NCBI Taxonomy" id="9764"/>
    <lineage>
        <taxon>Eukaryota</taxon>
        <taxon>Metazoa</taxon>
        <taxon>Chordata</taxon>
        <taxon>Craniata</taxon>
        <taxon>Vertebrata</taxon>
        <taxon>Euteleostomi</taxon>
        <taxon>Mammalia</taxon>
        <taxon>Eutheria</taxon>
        <taxon>Laurasiatheria</taxon>
        <taxon>Artiodactyla</taxon>
        <taxon>Whippomorpha</taxon>
        <taxon>Cetacea</taxon>
        <taxon>Mysticeti</taxon>
        <taxon>Eschrichtiidae</taxon>
        <taxon>Eschrichtius</taxon>
    </lineage>
</organism>
<reference evidence="1 2" key="1">
    <citation type="submission" date="2022-11" db="EMBL/GenBank/DDBJ databases">
        <title>Whole genome sequence of Eschrichtius robustus ER-17-0199.</title>
        <authorList>
            <person name="Bruniche-Olsen A."/>
            <person name="Black A.N."/>
            <person name="Fields C.J."/>
            <person name="Walden K."/>
            <person name="Dewoody J.A."/>
        </authorList>
    </citation>
    <scope>NUCLEOTIDE SEQUENCE [LARGE SCALE GENOMIC DNA]</scope>
    <source>
        <strain evidence="1">ER-17-0199</strain>
        <tissue evidence="1">Blubber</tissue>
    </source>
</reference>
<dbReference type="GO" id="GO:0032878">
    <property type="term" value="P:regulation of establishment or maintenance of cell polarity"/>
    <property type="evidence" value="ECO:0007669"/>
    <property type="project" value="TreeGrafter"/>
</dbReference>
<dbReference type="GO" id="GO:0005096">
    <property type="term" value="F:GTPase activator activity"/>
    <property type="evidence" value="ECO:0007669"/>
    <property type="project" value="TreeGrafter"/>
</dbReference>
<dbReference type="GO" id="GO:0051294">
    <property type="term" value="P:establishment of spindle orientation"/>
    <property type="evidence" value="ECO:0007669"/>
    <property type="project" value="TreeGrafter"/>
</dbReference>
<evidence type="ECO:0000313" key="1">
    <source>
        <dbReference type="EMBL" id="KAJ8778242.1"/>
    </source>
</evidence>
<dbReference type="GO" id="GO:0030864">
    <property type="term" value="C:cortical actin cytoskeleton"/>
    <property type="evidence" value="ECO:0007669"/>
    <property type="project" value="TreeGrafter"/>
</dbReference>
<dbReference type="Proteomes" id="UP001159641">
    <property type="component" value="Unassembled WGS sequence"/>
</dbReference>
<comment type="caution">
    <text evidence="1">The sequence shown here is derived from an EMBL/GenBank/DDBJ whole genome shotgun (WGS) entry which is preliminary data.</text>
</comment>
<dbReference type="EMBL" id="JAIQCJ010002250">
    <property type="protein sequence ID" value="KAJ8778242.1"/>
    <property type="molecule type" value="Genomic_DNA"/>
</dbReference>
<dbReference type="GO" id="GO:0006893">
    <property type="term" value="P:Golgi to plasma membrane transport"/>
    <property type="evidence" value="ECO:0007669"/>
    <property type="project" value="TreeGrafter"/>
</dbReference>
<sequence length="194" mass="21866">MELAPVQCKMEAHLAADTFMGLVQTLYFTDIYLRNNSRLCPLLWAGTNGSTVYAFALCMTPEEQRIDEPSLEVAHDLSKSLDIQGSHQLLTVSEEQFKVFHAAQDHCRAEDYREHHLAVLTNVGDVQVVSLPLLKPQVHYNYFCWVDVSSIAFCIFTKYGQGFYLISPSEFEHFSLSTKWLQVGYSLSNGGGCS</sequence>